<sequence length="173" mass="20297">MLYNKTYNLTFIVLTTFCLIFFTGCASKKEISSETPKPINRNNPNIETAEKSFLIKDLLIESKIEFVKFDWILSENVIKDSKTEFDIQVDYSDSLIKYFDVIEYSPVNKDYKKITIFEYETESSKLILLNKRLTLISGISYDSNIDLDKELKYNNELTIDFYNKLIDEIISNL</sequence>
<proteinExistence type="predicted"/>
<dbReference type="RefSeq" id="WP_275110901.1">
    <property type="nucleotide sequence ID" value="NZ_JAKJSC010000004.1"/>
</dbReference>
<evidence type="ECO:0008006" key="3">
    <source>
        <dbReference type="Google" id="ProtNLM"/>
    </source>
</evidence>
<keyword evidence="2" id="KW-1185">Reference proteome</keyword>
<accession>A0ABT5VVX1</accession>
<name>A0ABT5VVX1_9BACT</name>
<comment type="caution">
    <text evidence="1">The sequence shown here is derived from an EMBL/GenBank/DDBJ whole genome shotgun (WGS) entry which is preliminary data.</text>
</comment>
<protein>
    <recommendedName>
        <fullName evidence="3">DUF4468 domain-containing protein</fullName>
    </recommendedName>
</protein>
<dbReference type="Proteomes" id="UP001528920">
    <property type="component" value="Unassembled WGS sequence"/>
</dbReference>
<reference evidence="1 2" key="1">
    <citation type="submission" date="2022-01" db="EMBL/GenBank/DDBJ databases">
        <title>Labilibaculum sp. nov, a marine bacterium isolated from Antarctica.</title>
        <authorList>
            <person name="Dai W."/>
        </authorList>
    </citation>
    <scope>NUCLEOTIDE SEQUENCE [LARGE SCALE GENOMIC DNA]</scope>
    <source>
        <strain evidence="1 2">DW002</strain>
    </source>
</reference>
<evidence type="ECO:0000313" key="1">
    <source>
        <dbReference type="EMBL" id="MDE5419571.1"/>
    </source>
</evidence>
<dbReference type="PROSITE" id="PS51257">
    <property type="entry name" value="PROKAR_LIPOPROTEIN"/>
    <property type="match status" value="1"/>
</dbReference>
<dbReference type="EMBL" id="JAKJSC010000004">
    <property type="protein sequence ID" value="MDE5419571.1"/>
    <property type="molecule type" value="Genomic_DNA"/>
</dbReference>
<organism evidence="1 2">
    <name type="scientific">Paralabilibaculum antarcticum</name>
    <dbReference type="NCBI Taxonomy" id="2912572"/>
    <lineage>
        <taxon>Bacteria</taxon>
        <taxon>Pseudomonadati</taxon>
        <taxon>Bacteroidota</taxon>
        <taxon>Bacteroidia</taxon>
        <taxon>Marinilabiliales</taxon>
        <taxon>Marinifilaceae</taxon>
        <taxon>Paralabilibaculum</taxon>
    </lineage>
</organism>
<evidence type="ECO:0000313" key="2">
    <source>
        <dbReference type="Proteomes" id="UP001528920"/>
    </source>
</evidence>
<gene>
    <name evidence="1" type="ORF">L3049_16375</name>
</gene>